<dbReference type="GO" id="GO:0005794">
    <property type="term" value="C:Golgi apparatus"/>
    <property type="evidence" value="ECO:0007669"/>
    <property type="project" value="TreeGrafter"/>
</dbReference>
<accession>R0HCW0</accession>
<feature type="non-terminal residue" evidence="2">
    <location>
        <position position="1"/>
    </location>
</feature>
<organism evidence="2 3">
    <name type="scientific">Capsella rubella</name>
    <dbReference type="NCBI Taxonomy" id="81985"/>
    <lineage>
        <taxon>Eukaryota</taxon>
        <taxon>Viridiplantae</taxon>
        <taxon>Streptophyta</taxon>
        <taxon>Embryophyta</taxon>
        <taxon>Tracheophyta</taxon>
        <taxon>Spermatophyta</taxon>
        <taxon>Magnoliopsida</taxon>
        <taxon>eudicotyledons</taxon>
        <taxon>Gunneridae</taxon>
        <taxon>Pentapetalae</taxon>
        <taxon>rosids</taxon>
        <taxon>malvids</taxon>
        <taxon>Brassicales</taxon>
        <taxon>Brassicaceae</taxon>
        <taxon>Camelineae</taxon>
        <taxon>Capsella</taxon>
    </lineage>
</organism>
<dbReference type="eggNOG" id="KOG4467">
    <property type="taxonomic scope" value="Eukaryota"/>
</dbReference>
<sequence>KKRAEKKVAASAKHPSDRYSGDAQIATRDENLKTNDENKKPTVSFPEAAAMIDPSDLAAYLAEISPEVQLLRFIDYLGRTLSAVQFPWVKMFTESPFPTLIHVPLSQIPDPVYKTSVDWISRSSITTLCGFVLWAFGYILTYLADTISGDKEAQHPKSKSPVATFVALAMVLRKRPHALATVLPTLSNRRKYQGEDKLPITVWMMAQASHGDLSVGLYSWARNLLPLVGSNPQSRDLILQFVEKILSYPNARTLLVNEASEDESQLIPPFSFEILLRLAFPASSARVKDTERFEAIYPLLKEVALAGEPGSKLMKQATEQIFTFSLKLAGEGISNKWNLESLSFLVPSLFFSKFPCLHVLPLLQETLF</sequence>
<name>R0HCW0_9BRAS</name>
<evidence type="ECO:0000256" key="1">
    <source>
        <dbReference type="SAM" id="MobiDB-lite"/>
    </source>
</evidence>
<feature type="region of interest" description="Disordered" evidence="1">
    <location>
        <begin position="1"/>
        <end position="41"/>
    </location>
</feature>
<evidence type="ECO:0000313" key="2">
    <source>
        <dbReference type="EMBL" id="EOA27359.1"/>
    </source>
</evidence>
<keyword evidence="3" id="KW-1185">Reference proteome</keyword>
<dbReference type="PANTHER" id="PTHR13448:SF14">
    <property type="entry name" value="F26K24.17 PROTEIN"/>
    <property type="match status" value="1"/>
</dbReference>
<dbReference type="STRING" id="81985.R0HCW0"/>
<gene>
    <name evidence="2" type="ORF">CARUB_v10023473mg</name>
</gene>
<feature type="compositionally biased region" description="Basic and acidic residues" evidence="1">
    <location>
        <begin position="27"/>
        <end position="40"/>
    </location>
</feature>
<protein>
    <submittedName>
        <fullName evidence="2">Uncharacterized protein</fullName>
    </submittedName>
</protein>
<dbReference type="GO" id="GO:0005783">
    <property type="term" value="C:endoplasmic reticulum"/>
    <property type="evidence" value="ECO:0007669"/>
    <property type="project" value="TreeGrafter"/>
</dbReference>
<proteinExistence type="predicted"/>
<reference evidence="3" key="1">
    <citation type="journal article" date="2013" name="Nat. Genet.">
        <title>The Capsella rubella genome and the genomic consequences of rapid mating system evolution.</title>
        <authorList>
            <person name="Slotte T."/>
            <person name="Hazzouri K.M."/>
            <person name="Agren J.A."/>
            <person name="Koenig D."/>
            <person name="Maumus F."/>
            <person name="Guo Y.L."/>
            <person name="Steige K."/>
            <person name="Platts A.E."/>
            <person name="Escobar J.S."/>
            <person name="Newman L.K."/>
            <person name="Wang W."/>
            <person name="Mandakova T."/>
            <person name="Vello E."/>
            <person name="Smith L.M."/>
            <person name="Henz S.R."/>
            <person name="Steffen J."/>
            <person name="Takuno S."/>
            <person name="Brandvain Y."/>
            <person name="Coop G."/>
            <person name="Andolfatto P."/>
            <person name="Hu T.T."/>
            <person name="Blanchette M."/>
            <person name="Clark R.M."/>
            <person name="Quesneville H."/>
            <person name="Nordborg M."/>
            <person name="Gaut B.S."/>
            <person name="Lysak M.A."/>
            <person name="Jenkins J."/>
            <person name="Grimwood J."/>
            <person name="Chapman J."/>
            <person name="Prochnik S."/>
            <person name="Shu S."/>
            <person name="Rokhsar D."/>
            <person name="Schmutz J."/>
            <person name="Weigel D."/>
            <person name="Wright S.I."/>
        </authorList>
    </citation>
    <scope>NUCLEOTIDE SEQUENCE [LARGE SCALE GENOMIC DNA]</scope>
    <source>
        <strain evidence="3">cv. Monte Gargano</strain>
    </source>
</reference>
<dbReference type="PANTHER" id="PTHR13448">
    <property type="entry name" value="TRANSMEMBRANE PROTEIN 214"/>
    <property type="match status" value="1"/>
</dbReference>
<evidence type="ECO:0000313" key="3">
    <source>
        <dbReference type="Proteomes" id="UP000029121"/>
    </source>
</evidence>
<dbReference type="InterPro" id="IPR019308">
    <property type="entry name" value="TMEM214"/>
</dbReference>
<dbReference type="Proteomes" id="UP000029121">
    <property type="component" value="Unassembled WGS sequence"/>
</dbReference>
<dbReference type="AlphaFoldDB" id="R0HCW0"/>
<dbReference type="EMBL" id="KB870808">
    <property type="protein sequence ID" value="EOA27359.1"/>
    <property type="molecule type" value="Genomic_DNA"/>
</dbReference>